<dbReference type="EMBL" id="CP058350">
    <property type="protein sequence ID" value="QLF70182.1"/>
    <property type="molecule type" value="Genomic_DNA"/>
</dbReference>
<evidence type="ECO:0000313" key="2">
    <source>
        <dbReference type="Proteomes" id="UP000308530"/>
    </source>
</evidence>
<dbReference type="RefSeq" id="WP_171033825.1">
    <property type="nucleotide sequence ID" value="NZ_CP058350.1"/>
</dbReference>
<keyword evidence="2" id="KW-1185">Reference proteome</keyword>
<protein>
    <submittedName>
        <fullName evidence="1">Uncharacterized protein</fullName>
    </submittedName>
</protein>
<gene>
    <name evidence="1" type="ORF">FE840_011885</name>
</gene>
<reference evidence="1 2" key="1">
    <citation type="submission" date="2020-06" db="EMBL/GenBank/DDBJ databases">
        <title>Genome sequence of Rhizobium sp strain ADMK78.</title>
        <authorList>
            <person name="Rahi P."/>
        </authorList>
    </citation>
    <scope>NUCLEOTIDE SEQUENCE [LARGE SCALE GENOMIC DNA]</scope>
    <source>
        <strain evidence="1 2">ADMK78</strain>
    </source>
</reference>
<dbReference type="Proteomes" id="UP000308530">
    <property type="component" value="Chromosome"/>
</dbReference>
<sequence length="122" mass="13686">MKFEIKNPRKTRSEFGFVMTFDVQFNAILLRGCALRRVEQYPDQLTFATIREQGERLPAFAISPNVKDEIGRDAVALYNGWTGKNMRFASPREFAEPAPAPDAGLKKMLSAGEADCLRESGL</sequence>
<evidence type="ECO:0000313" key="1">
    <source>
        <dbReference type="EMBL" id="QLF70182.1"/>
    </source>
</evidence>
<accession>A0ABX6QNZ4</accession>
<organism evidence="1 2">
    <name type="scientific">Peteryoungia desertarenae</name>
    <dbReference type="NCBI Taxonomy" id="1813451"/>
    <lineage>
        <taxon>Bacteria</taxon>
        <taxon>Pseudomonadati</taxon>
        <taxon>Pseudomonadota</taxon>
        <taxon>Alphaproteobacteria</taxon>
        <taxon>Hyphomicrobiales</taxon>
        <taxon>Rhizobiaceae</taxon>
        <taxon>Peteryoungia</taxon>
    </lineage>
</organism>
<proteinExistence type="predicted"/>
<name>A0ABX6QNZ4_9HYPH</name>